<name>A0A0E2HQB7_9FIRM</name>
<reference evidence="1 2" key="1">
    <citation type="submission" date="2013-01" db="EMBL/GenBank/DDBJ databases">
        <title>The Genome Sequence of Clostridium clostridioforme 90A8.</title>
        <authorList>
            <consortium name="The Broad Institute Genome Sequencing Platform"/>
            <person name="Earl A."/>
            <person name="Ward D."/>
            <person name="Feldgarden M."/>
            <person name="Gevers D."/>
            <person name="Courvalin P."/>
            <person name="Lambert T."/>
            <person name="Walker B."/>
            <person name="Young S.K."/>
            <person name="Zeng Q."/>
            <person name="Gargeya S."/>
            <person name="Fitzgerald M."/>
            <person name="Haas B."/>
            <person name="Abouelleil A."/>
            <person name="Alvarado L."/>
            <person name="Arachchi H.M."/>
            <person name="Berlin A.M."/>
            <person name="Chapman S.B."/>
            <person name="Dewar J."/>
            <person name="Goldberg J."/>
            <person name="Griggs A."/>
            <person name="Gujja S."/>
            <person name="Hansen M."/>
            <person name="Howarth C."/>
            <person name="Imamovic A."/>
            <person name="Larimer J."/>
            <person name="McCowan C."/>
            <person name="Murphy C."/>
            <person name="Neiman D."/>
            <person name="Pearson M."/>
            <person name="Priest M."/>
            <person name="Roberts A."/>
            <person name="Saif S."/>
            <person name="Shea T."/>
            <person name="Sisk P."/>
            <person name="Sykes S."/>
            <person name="Wortman J."/>
            <person name="Nusbaum C."/>
            <person name="Birren B."/>
        </authorList>
    </citation>
    <scope>NUCLEOTIDE SEQUENCE [LARGE SCALE GENOMIC DNA]</scope>
    <source>
        <strain evidence="1 2">90A8</strain>
    </source>
</reference>
<protein>
    <submittedName>
        <fullName evidence="1">Uncharacterized protein</fullName>
    </submittedName>
</protein>
<dbReference type="EMBL" id="AGYR01000018">
    <property type="protein sequence ID" value="ENZ17184.1"/>
    <property type="molecule type" value="Genomic_DNA"/>
</dbReference>
<gene>
    <name evidence="1" type="ORF">HMPREF1090_01954</name>
</gene>
<organism evidence="1 2">
    <name type="scientific">[Clostridium] clostridioforme 90A8</name>
    <dbReference type="NCBI Taxonomy" id="999408"/>
    <lineage>
        <taxon>Bacteria</taxon>
        <taxon>Bacillati</taxon>
        <taxon>Bacillota</taxon>
        <taxon>Clostridia</taxon>
        <taxon>Lachnospirales</taxon>
        <taxon>Lachnospiraceae</taxon>
        <taxon>Enterocloster</taxon>
    </lineage>
</organism>
<dbReference type="PATRIC" id="fig|999408.3.peg.2098"/>
<dbReference type="RefSeq" id="WP_002595597.1">
    <property type="nucleotide sequence ID" value="NZ_KB851019.1"/>
</dbReference>
<dbReference type="HOGENOM" id="CLU_1567996_0_0_9"/>
<evidence type="ECO:0000313" key="1">
    <source>
        <dbReference type="EMBL" id="ENZ17184.1"/>
    </source>
</evidence>
<evidence type="ECO:0000313" key="2">
    <source>
        <dbReference type="Proteomes" id="UP000013085"/>
    </source>
</evidence>
<sequence length="170" mass="19995">MLLDEKMLPGIKIRIPQMEDLLQAEQAYLNVVLEVAEWLRERMILLNEEVMNIPNLKAKIKQITGWDCEILEDAEHLTLTIRYYFDAREPVLEQEERIMKYIPAHLKAVHEHLQRYAGKRKLYAGTTLGTYVRYIGRPQETNGHREGKAHVRVQGNVYIHTKMIVYPEGR</sequence>
<accession>A0A0E2HQB7</accession>
<comment type="caution">
    <text evidence="1">The sequence shown here is derived from an EMBL/GenBank/DDBJ whole genome shotgun (WGS) entry which is preliminary data.</text>
</comment>
<dbReference type="AlphaFoldDB" id="A0A0E2HQB7"/>
<proteinExistence type="predicted"/>
<dbReference type="Proteomes" id="UP000013085">
    <property type="component" value="Unassembled WGS sequence"/>
</dbReference>